<reference evidence="3 4" key="1">
    <citation type="submission" date="2016-10" db="EMBL/GenBank/DDBJ databases">
        <title>Comparative genome analysis of multiple Pseudomonas spp. focuses on biocontrol and plant growth promoting traits.</title>
        <authorList>
            <person name="Tao X.-Y."/>
            <person name="Taylor C.G."/>
        </authorList>
    </citation>
    <scope>NUCLEOTIDE SEQUENCE [LARGE SCALE GENOMIC DNA]</scope>
    <source>
        <strain evidence="3 4">36C8</strain>
    </source>
</reference>
<comment type="caution">
    <text evidence="3">The sequence shown here is derived from an EMBL/GenBank/DDBJ whole genome shotgun (WGS) entry which is preliminary data.</text>
</comment>
<keyword evidence="1" id="KW-0175">Coiled coil</keyword>
<protein>
    <recommendedName>
        <fullName evidence="2">Dermonecrotic toxin N-terminal domain-containing protein</fullName>
    </recommendedName>
</protein>
<dbReference type="Proteomes" id="UP000283389">
    <property type="component" value="Unassembled WGS sequence"/>
</dbReference>
<dbReference type="Gene3D" id="3.90.176.10">
    <property type="entry name" value="Toxin ADP-ribosyltransferase, Chain A, domain 1"/>
    <property type="match status" value="1"/>
</dbReference>
<evidence type="ECO:0000256" key="1">
    <source>
        <dbReference type="SAM" id="Coils"/>
    </source>
</evidence>
<dbReference type="RefSeq" id="WP_123478152.1">
    <property type="nucleotide sequence ID" value="NZ_MOAZ01000018.1"/>
</dbReference>
<dbReference type="AlphaFoldDB" id="A0A423EZK2"/>
<dbReference type="Pfam" id="PF20178">
    <property type="entry name" value="ToxA_N"/>
    <property type="match status" value="1"/>
</dbReference>
<dbReference type="InterPro" id="IPR046673">
    <property type="entry name" value="ToxA_N"/>
</dbReference>
<dbReference type="EMBL" id="MOAZ01000018">
    <property type="protein sequence ID" value="ROM46517.1"/>
    <property type="molecule type" value="Genomic_DNA"/>
</dbReference>
<gene>
    <name evidence="3" type="ORF">BK649_24265</name>
</gene>
<evidence type="ECO:0000313" key="4">
    <source>
        <dbReference type="Proteomes" id="UP000283389"/>
    </source>
</evidence>
<feature type="coiled-coil region" evidence="1">
    <location>
        <begin position="611"/>
        <end position="647"/>
    </location>
</feature>
<accession>A0A423EZK2</accession>
<feature type="domain" description="Dermonecrotic toxin N-terminal" evidence="2">
    <location>
        <begin position="3"/>
        <end position="297"/>
    </location>
</feature>
<evidence type="ECO:0000259" key="2">
    <source>
        <dbReference type="Pfam" id="PF20178"/>
    </source>
</evidence>
<proteinExistence type="predicted"/>
<evidence type="ECO:0000313" key="3">
    <source>
        <dbReference type="EMBL" id="ROM46517.1"/>
    </source>
</evidence>
<sequence length="821" mass="89988">MLTPAQEASKIIAHSLYKKFNLTLNPDTTYIVTTNYDLSKPVPPDGKILNTITLTDAALANKQSINKKDEALPPESHLKAFLHSTVGGILTYDKIKQIIDPPPAYEYIVRSTHPTTPPTPDLSSKVPIAPQQFRDLVWDTALVAPYKEYLDTFWSTHEKNYAQLGKIAFAQAAYTQTQEGSLSEQDARLVMRAAGLPPGKPWLETSVRNLEATYAKDPTLEVGLLSINGDTSTDLMYIIDKTVRLDAKGKKIKTTLLHIPGNSSPIHRFDSPEAMKTWLADQAADPTKRSALLMHFTKNDQDNKFLSDGVEQSLKGLGGWTESQKPNWLGFTGPNAWDPQRYITLEPVAGDPFKTIARHHKERSYADADHDITTDSDVTKTTVIKVAEATTAAALMMTPLAFVMPEVGVALDVIYVGAGLTQAGIGIDDLAHGKSSGTDRLVFGVLNAVPGIASGASRLGKGAETVETAITENAPEAAAPEPQMQAPQVIPETTDISAPEAFDIREHAVPNGEQLIEGVAHNAHGIYQVKDGAGTDRWFIRYPDSTAESSVYEIKSTFKLSDRHVQIIDPETREQVLFASQTNKGDWVPIKAPGGITLPWESNTALAKTNLKEAIKQINQDKRSLGAAEREQALNEMTRLIQNSKAENYESIEEYTEAGSDEINSELRTKTDPSHYSPNVKEFLSDLDAQADYSGKGYRYAFVTSDGASKLKSGVGKVFSDPGVQSASTQPVNAKEWETWAENSVPPKGQTPVIYVFDESISKKNLSTDTLPDHIAITPNTLLEVRATKEQDGILYVYLEAPTKLPKQHYNLFDGSIARPY</sequence>
<name>A0A423EZK2_9PSED</name>
<organism evidence="3 4">
    <name type="scientific">Pseudomonas canadensis</name>
    <dbReference type="NCBI Taxonomy" id="915099"/>
    <lineage>
        <taxon>Bacteria</taxon>
        <taxon>Pseudomonadati</taxon>
        <taxon>Pseudomonadota</taxon>
        <taxon>Gammaproteobacteria</taxon>
        <taxon>Pseudomonadales</taxon>
        <taxon>Pseudomonadaceae</taxon>
        <taxon>Pseudomonas</taxon>
    </lineage>
</organism>